<dbReference type="EMBL" id="BK015100">
    <property type="protein sequence ID" value="DAD90998.1"/>
    <property type="molecule type" value="Genomic_DNA"/>
</dbReference>
<proteinExistence type="predicted"/>
<organism evidence="1">
    <name type="scientific">Siphoviridae sp. ctpLW14</name>
    <dbReference type="NCBI Taxonomy" id="2826464"/>
    <lineage>
        <taxon>Viruses</taxon>
        <taxon>Duplodnaviria</taxon>
        <taxon>Heunggongvirae</taxon>
        <taxon>Uroviricota</taxon>
        <taxon>Caudoviricetes</taxon>
    </lineage>
</organism>
<evidence type="ECO:0000313" key="1">
    <source>
        <dbReference type="EMBL" id="DAD90998.1"/>
    </source>
</evidence>
<name>A0A8S5N8H0_9CAUD</name>
<reference evidence="1" key="1">
    <citation type="journal article" date="2021" name="Proc. Natl. Acad. Sci. U.S.A.">
        <title>A Catalog of Tens of Thousands of Viruses from Human Metagenomes Reveals Hidden Associations with Chronic Diseases.</title>
        <authorList>
            <person name="Tisza M.J."/>
            <person name="Buck C.B."/>
        </authorList>
    </citation>
    <scope>NUCLEOTIDE SEQUENCE</scope>
    <source>
        <strain evidence="1">CtpLW14</strain>
    </source>
</reference>
<accession>A0A8S5N8H0</accession>
<protein>
    <submittedName>
        <fullName evidence="1">Uncharacterized protein</fullName>
    </submittedName>
</protein>
<sequence length="33" mass="3676">MTFTKNGFPGLINLPDGYTVYLYSISSGRNYEG</sequence>